<name>A0A2I0X2X9_9ASPA</name>
<dbReference type="AlphaFoldDB" id="A0A2I0X2X9"/>
<organism evidence="2 3">
    <name type="scientific">Dendrobium catenatum</name>
    <dbReference type="NCBI Taxonomy" id="906689"/>
    <lineage>
        <taxon>Eukaryota</taxon>
        <taxon>Viridiplantae</taxon>
        <taxon>Streptophyta</taxon>
        <taxon>Embryophyta</taxon>
        <taxon>Tracheophyta</taxon>
        <taxon>Spermatophyta</taxon>
        <taxon>Magnoliopsida</taxon>
        <taxon>Liliopsida</taxon>
        <taxon>Asparagales</taxon>
        <taxon>Orchidaceae</taxon>
        <taxon>Epidendroideae</taxon>
        <taxon>Malaxideae</taxon>
        <taxon>Dendrobiinae</taxon>
        <taxon>Dendrobium</taxon>
    </lineage>
</organism>
<accession>A0A2I0X2X9</accession>
<evidence type="ECO:0000256" key="1">
    <source>
        <dbReference type="SAM" id="Phobius"/>
    </source>
</evidence>
<keyword evidence="1" id="KW-0472">Membrane</keyword>
<proteinExistence type="predicted"/>
<protein>
    <submittedName>
        <fullName evidence="2">Uncharacterized protein</fullName>
    </submittedName>
</protein>
<keyword evidence="1" id="KW-0812">Transmembrane</keyword>
<feature type="transmembrane region" description="Helical" evidence="1">
    <location>
        <begin position="6"/>
        <end position="26"/>
    </location>
</feature>
<reference evidence="2 3" key="2">
    <citation type="journal article" date="2017" name="Nature">
        <title>The Apostasia genome and the evolution of orchids.</title>
        <authorList>
            <person name="Zhang G.Q."/>
            <person name="Liu K.W."/>
            <person name="Li Z."/>
            <person name="Lohaus R."/>
            <person name="Hsiao Y.Y."/>
            <person name="Niu S.C."/>
            <person name="Wang J.Y."/>
            <person name="Lin Y.C."/>
            <person name="Xu Q."/>
            <person name="Chen L.J."/>
            <person name="Yoshida K."/>
            <person name="Fujiwara S."/>
            <person name="Wang Z.W."/>
            <person name="Zhang Y.Q."/>
            <person name="Mitsuda N."/>
            <person name="Wang M."/>
            <person name="Liu G.H."/>
            <person name="Pecoraro L."/>
            <person name="Huang H.X."/>
            <person name="Xiao X.J."/>
            <person name="Lin M."/>
            <person name="Wu X.Y."/>
            <person name="Wu W.L."/>
            <person name="Chen Y.Y."/>
            <person name="Chang S.B."/>
            <person name="Sakamoto S."/>
            <person name="Ohme-Takagi M."/>
            <person name="Yagi M."/>
            <person name="Zeng S.J."/>
            <person name="Shen C.Y."/>
            <person name="Yeh C.M."/>
            <person name="Luo Y.B."/>
            <person name="Tsai W.C."/>
            <person name="Van de Peer Y."/>
            <person name="Liu Z.J."/>
        </authorList>
    </citation>
    <scope>NUCLEOTIDE SEQUENCE [LARGE SCALE GENOMIC DNA]</scope>
    <source>
        <tissue evidence="2">The whole plant</tissue>
    </source>
</reference>
<keyword evidence="1" id="KW-1133">Transmembrane helix</keyword>
<gene>
    <name evidence="2" type="ORF">MA16_Dca017482</name>
</gene>
<dbReference type="Proteomes" id="UP000233837">
    <property type="component" value="Unassembled WGS sequence"/>
</dbReference>
<evidence type="ECO:0000313" key="3">
    <source>
        <dbReference type="Proteomes" id="UP000233837"/>
    </source>
</evidence>
<evidence type="ECO:0000313" key="2">
    <source>
        <dbReference type="EMBL" id="PKU82260.1"/>
    </source>
</evidence>
<sequence length="340" mass="39442">MLSILVGILLIMLLFCFLSMLIKKFIPSAFKFQNMWLSHHDFLNVVERNWQAPVFPNNNISGMVRLWNNLSRLKQVLRWWKKHIFKDLFANIKNAENEVLELGKACQINLDSSNFVELNVAKINLITLQEQEEIYWHQKATTKIMVDGDRNTKFFHALANKKKIRNHIFKISTDDGRVLDEEESILNSGVEHFKNIFNSGFVSSNMINSHIVPSCISEADNLFLTMSPSDDEVWKVMQEMNMDFVAGPDGFTTKFFIKTWNITKKDIMEAVSEFFSGKPHIKFFSSTNIVLIPNKEATNNWMILDLLVYAPFLINLSLRSLLLDLLIFFPELSLKIKLVL</sequence>
<keyword evidence="3" id="KW-1185">Reference proteome</keyword>
<dbReference type="EMBL" id="KZ502198">
    <property type="protein sequence ID" value="PKU82260.1"/>
    <property type="molecule type" value="Genomic_DNA"/>
</dbReference>
<reference evidence="2 3" key="1">
    <citation type="journal article" date="2016" name="Sci. Rep.">
        <title>The Dendrobium catenatum Lindl. genome sequence provides insights into polysaccharide synthase, floral development and adaptive evolution.</title>
        <authorList>
            <person name="Zhang G.Q."/>
            <person name="Xu Q."/>
            <person name="Bian C."/>
            <person name="Tsai W.C."/>
            <person name="Yeh C.M."/>
            <person name="Liu K.W."/>
            <person name="Yoshida K."/>
            <person name="Zhang L.S."/>
            <person name="Chang S.B."/>
            <person name="Chen F."/>
            <person name="Shi Y."/>
            <person name="Su Y.Y."/>
            <person name="Zhang Y.Q."/>
            <person name="Chen L.J."/>
            <person name="Yin Y."/>
            <person name="Lin M."/>
            <person name="Huang H."/>
            <person name="Deng H."/>
            <person name="Wang Z.W."/>
            <person name="Zhu S.L."/>
            <person name="Zhao X."/>
            <person name="Deng C."/>
            <person name="Niu S.C."/>
            <person name="Huang J."/>
            <person name="Wang M."/>
            <person name="Liu G.H."/>
            <person name="Yang H.J."/>
            <person name="Xiao X.J."/>
            <person name="Hsiao Y.Y."/>
            <person name="Wu W.L."/>
            <person name="Chen Y.Y."/>
            <person name="Mitsuda N."/>
            <person name="Ohme-Takagi M."/>
            <person name="Luo Y.B."/>
            <person name="Van de Peer Y."/>
            <person name="Liu Z.J."/>
        </authorList>
    </citation>
    <scope>NUCLEOTIDE SEQUENCE [LARGE SCALE GENOMIC DNA]</scope>
    <source>
        <tissue evidence="2">The whole plant</tissue>
    </source>
</reference>